<dbReference type="NCBIfam" id="TIGR00326">
    <property type="entry name" value="eubact_ribD"/>
    <property type="match status" value="1"/>
</dbReference>
<dbReference type="InterPro" id="IPR016192">
    <property type="entry name" value="APOBEC/CMP_deaminase_Zn-bd"/>
</dbReference>
<dbReference type="Gene3D" id="3.40.430.10">
    <property type="entry name" value="Dihydrofolate Reductase, subunit A"/>
    <property type="match status" value="1"/>
</dbReference>
<accession>A0ABV7KU12</accession>
<comment type="function">
    <text evidence="1 12">Converts 2,5-diamino-6-(ribosylamino)-4(3h)-pyrimidinone 5'-phosphate into 5-amino-6-(ribosylamino)-2,4(1h,3h)-pyrimidinedione 5'-phosphate.</text>
</comment>
<evidence type="ECO:0000256" key="1">
    <source>
        <dbReference type="ARBA" id="ARBA00002151"/>
    </source>
</evidence>
<dbReference type="Gene3D" id="3.40.140.10">
    <property type="entry name" value="Cytidine Deaminase, domain 2"/>
    <property type="match status" value="1"/>
</dbReference>
<keyword evidence="10 12" id="KW-0560">Oxidoreductase</keyword>
<protein>
    <recommendedName>
        <fullName evidence="12">Riboflavin biosynthesis protein RibD</fullName>
    </recommendedName>
    <domain>
        <recommendedName>
            <fullName evidence="12">Diaminohydroxyphosphoribosylaminopyrimidine deaminase</fullName>
            <shortName evidence="12">DRAP deaminase</shortName>
            <ecNumber evidence="12">3.5.4.26</ecNumber>
        </recommendedName>
        <alternativeName>
            <fullName evidence="12">Riboflavin-specific deaminase</fullName>
        </alternativeName>
    </domain>
    <domain>
        <recommendedName>
            <fullName evidence="12">5-amino-6-(5-phosphoribosylamino)uracil reductase</fullName>
            <ecNumber evidence="12">1.1.1.193</ecNumber>
        </recommendedName>
        <alternativeName>
            <fullName evidence="12">HTP reductase</fullName>
        </alternativeName>
    </domain>
</protein>
<dbReference type="GO" id="GO:0008835">
    <property type="term" value="F:diaminohydroxyphosphoribosylaminopyrimidine deaminase activity"/>
    <property type="evidence" value="ECO:0007669"/>
    <property type="project" value="UniProtKB-EC"/>
</dbReference>
<reference evidence="15" key="1">
    <citation type="journal article" date="2019" name="Int. J. Syst. Evol. Microbiol.">
        <title>The Global Catalogue of Microorganisms (GCM) 10K type strain sequencing project: providing services to taxonomists for standard genome sequencing and annotation.</title>
        <authorList>
            <consortium name="The Broad Institute Genomics Platform"/>
            <consortium name="The Broad Institute Genome Sequencing Center for Infectious Disease"/>
            <person name="Wu L."/>
            <person name="Ma J."/>
        </authorList>
    </citation>
    <scope>NUCLEOTIDE SEQUENCE [LARGE SCALE GENOMIC DNA]</scope>
    <source>
        <strain evidence="15">KCTC 42964</strain>
    </source>
</reference>
<evidence type="ECO:0000313" key="15">
    <source>
        <dbReference type="Proteomes" id="UP001595528"/>
    </source>
</evidence>
<dbReference type="RefSeq" id="WP_379897533.1">
    <property type="nucleotide sequence ID" value="NZ_JBHRTR010000005.1"/>
</dbReference>
<evidence type="ECO:0000256" key="12">
    <source>
        <dbReference type="PIRNR" id="PIRNR006769"/>
    </source>
</evidence>
<dbReference type="EC" id="1.1.1.193" evidence="12"/>
<comment type="catalytic activity">
    <reaction evidence="12">
        <text>2,5-diamino-6-hydroxy-4-(5-phosphoribosylamino)-pyrimidine + H2O + H(+) = 5-amino-6-(5-phospho-D-ribosylamino)uracil + NH4(+)</text>
        <dbReference type="Rhea" id="RHEA:21868"/>
        <dbReference type="ChEBI" id="CHEBI:15377"/>
        <dbReference type="ChEBI" id="CHEBI:15378"/>
        <dbReference type="ChEBI" id="CHEBI:28938"/>
        <dbReference type="ChEBI" id="CHEBI:58453"/>
        <dbReference type="ChEBI" id="CHEBI:58614"/>
        <dbReference type="EC" id="3.5.4.26"/>
    </reaction>
</comment>
<dbReference type="InterPro" id="IPR002734">
    <property type="entry name" value="RibDG_C"/>
</dbReference>
<proteinExistence type="inferred from homology"/>
<comment type="pathway">
    <text evidence="2 12">Cofactor biosynthesis; riboflavin biosynthesis; 5-amino-6-(D-ribitylamino)uracil from GTP: step 2/4.</text>
</comment>
<evidence type="ECO:0000256" key="5">
    <source>
        <dbReference type="ARBA" id="ARBA00007417"/>
    </source>
</evidence>
<keyword evidence="7 12" id="KW-0479">Metal-binding</keyword>
<comment type="pathway">
    <text evidence="3 12">Cofactor biosynthesis; riboflavin biosynthesis; 5-amino-6-(D-ribitylamino)uracil from GTP: step 3/4.</text>
</comment>
<keyword evidence="11" id="KW-0511">Multifunctional enzyme</keyword>
<dbReference type="SUPFAM" id="SSF53927">
    <property type="entry name" value="Cytidine deaminase-like"/>
    <property type="match status" value="1"/>
</dbReference>
<feature type="domain" description="CMP/dCMP-type deaminase" evidence="13">
    <location>
        <begin position="29"/>
        <end position="150"/>
    </location>
</feature>
<keyword evidence="15" id="KW-1185">Reference proteome</keyword>
<dbReference type="SUPFAM" id="SSF53597">
    <property type="entry name" value="Dihydrofolate reductase-like"/>
    <property type="match status" value="1"/>
</dbReference>
<dbReference type="GO" id="GO:0008703">
    <property type="term" value="F:5-amino-6-(5-phosphoribosylamino)uracil reductase activity"/>
    <property type="evidence" value="ECO:0007669"/>
    <property type="project" value="UniProtKB-EC"/>
</dbReference>
<comment type="catalytic activity">
    <reaction evidence="12">
        <text>5-amino-6-(5-phospho-D-ribitylamino)uracil + NADP(+) = 5-amino-6-(5-phospho-D-ribosylamino)uracil + NADPH + H(+)</text>
        <dbReference type="Rhea" id="RHEA:17845"/>
        <dbReference type="ChEBI" id="CHEBI:15378"/>
        <dbReference type="ChEBI" id="CHEBI:57783"/>
        <dbReference type="ChEBI" id="CHEBI:58349"/>
        <dbReference type="ChEBI" id="CHEBI:58421"/>
        <dbReference type="ChEBI" id="CHEBI:58453"/>
        <dbReference type="EC" id="1.1.1.193"/>
    </reaction>
</comment>
<keyword evidence="6 12" id="KW-0686">Riboflavin biosynthesis</keyword>
<dbReference type="CDD" id="cd01284">
    <property type="entry name" value="Riboflavin_deaminase-reductase"/>
    <property type="match status" value="1"/>
</dbReference>
<dbReference type="InterPro" id="IPR002125">
    <property type="entry name" value="CMP_dCMP_dom"/>
</dbReference>
<comment type="similarity">
    <text evidence="5 12">In the C-terminal section; belongs to the HTP reductase family.</text>
</comment>
<dbReference type="PANTHER" id="PTHR38011:SF7">
    <property type="entry name" value="2,5-DIAMINO-6-RIBOSYLAMINO-4(3H)-PYRIMIDINONE 5'-PHOSPHATE REDUCTASE"/>
    <property type="match status" value="1"/>
</dbReference>
<dbReference type="InterPro" id="IPR004794">
    <property type="entry name" value="Eubact_RibD"/>
</dbReference>
<evidence type="ECO:0000256" key="2">
    <source>
        <dbReference type="ARBA" id="ARBA00004882"/>
    </source>
</evidence>
<dbReference type="Proteomes" id="UP001595528">
    <property type="component" value="Unassembled WGS sequence"/>
</dbReference>
<dbReference type="PROSITE" id="PS51747">
    <property type="entry name" value="CYT_DCMP_DEAMINASES_2"/>
    <property type="match status" value="1"/>
</dbReference>
<dbReference type="PIRSF" id="PIRSF006769">
    <property type="entry name" value="RibD"/>
    <property type="match status" value="1"/>
</dbReference>
<evidence type="ECO:0000256" key="3">
    <source>
        <dbReference type="ARBA" id="ARBA00004910"/>
    </source>
</evidence>
<gene>
    <name evidence="14" type="primary">ribD</name>
    <name evidence="14" type="ORF">ACFOGJ_01055</name>
</gene>
<comment type="similarity">
    <text evidence="4 12">In the N-terminal section; belongs to the cytidine and deoxycytidylate deaminase family.</text>
</comment>
<name>A0ABV7KU12_9PROT</name>
<evidence type="ECO:0000256" key="11">
    <source>
        <dbReference type="ARBA" id="ARBA00023268"/>
    </source>
</evidence>
<dbReference type="Pfam" id="PF01872">
    <property type="entry name" value="RibD_C"/>
    <property type="match status" value="1"/>
</dbReference>
<comment type="cofactor">
    <cofactor evidence="12">
        <name>Zn(2+)</name>
        <dbReference type="ChEBI" id="CHEBI:29105"/>
    </cofactor>
    <text evidence="12">Binds 1 zinc ion.</text>
</comment>
<keyword evidence="8 12" id="KW-0862">Zinc</keyword>
<evidence type="ECO:0000259" key="13">
    <source>
        <dbReference type="PROSITE" id="PS51747"/>
    </source>
</evidence>
<dbReference type="EC" id="3.5.4.26" evidence="12"/>
<keyword evidence="12 14" id="KW-0378">Hydrolase</keyword>
<evidence type="ECO:0000256" key="6">
    <source>
        <dbReference type="ARBA" id="ARBA00022619"/>
    </source>
</evidence>
<dbReference type="InterPro" id="IPR024072">
    <property type="entry name" value="DHFR-like_dom_sf"/>
</dbReference>
<dbReference type="EMBL" id="JBHRTR010000005">
    <property type="protein sequence ID" value="MFC3225799.1"/>
    <property type="molecule type" value="Genomic_DNA"/>
</dbReference>
<evidence type="ECO:0000256" key="9">
    <source>
        <dbReference type="ARBA" id="ARBA00022857"/>
    </source>
</evidence>
<keyword evidence="9 12" id="KW-0521">NADP</keyword>
<dbReference type="PANTHER" id="PTHR38011">
    <property type="entry name" value="DIHYDROFOLATE REDUCTASE FAMILY PROTEIN (AFU_ORTHOLOGUE AFUA_8G06820)"/>
    <property type="match status" value="1"/>
</dbReference>
<evidence type="ECO:0000256" key="4">
    <source>
        <dbReference type="ARBA" id="ARBA00005259"/>
    </source>
</evidence>
<evidence type="ECO:0000256" key="8">
    <source>
        <dbReference type="ARBA" id="ARBA00022833"/>
    </source>
</evidence>
<comment type="caution">
    <text evidence="14">The sequence shown here is derived from an EMBL/GenBank/DDBJ whole genome shotgun (WGS) entry which is preliminary data.</text>
</comment>
<dbReference type="InterPro" id="IPR050765">
    <property type="entry name" value="Riboflavin_Biosynth_HTPR"/>
</dbReference>
<evidence type="ECO:0000313" key="14">
    <source>
        <dbReference type="EMBL" id="MFC3225799.1"/>
    </source>
</evidence>
<dbReference type="InterPro" id="IPR016193">
    <property type="entry name" value="Cytidine_deaminase-like"/>
</dbReference>
<evidence type="ECO:0000256" key="10">
    <source>
        <dbReference type="ARBA" id="ARBA00023002"/>
    </source>
</evidence>
<organism evidence="14 15">
    <name type="scientific">Marinibaculum pumilum</name>
    <dbReference type="NCBI Taxonomy" id="1766165"/>
    <lineage>
        <taxon>Bacteria</taxon>
        <taxon>Pseudomonadati</taxon>
        <taxon>Pseudomonadota</taxon>
        <taxon>Alphaproteobacteria</taxon>
        <taxon>Rhodospirillales</taxon>
        <taxon>Rhodospirillaceae</taxon>
        <taxon>Marinibaculum</taxon>
    </lineage>
</organism>
<dbReference type="PROSITE" id="PS00903">
    <property type="entry name" value="CYT_DCMP_DEAMINASES_1"/>
    <property type="match status" value="1"/>
</dbReference>
<evidence type="ECO:0000256" key="7">
    <source>
        <dbReference type="ARBA" id="ARBA00022723"/>
    </source>
</evidence>
<sequence>MTGGPGGGSLAGPDVSALPPATLPAAVRLEHERWMRVAIGLARRGAGRTWPNPNVGCLLLRDGQVVGRGWTRPGGRPHAEAVALAEAGERARGATAYVTLEPCAHHGQTPPCAEALVAAGIAACVIAVDDPDPRVDGRGKAILRAAGIALVDGICADEAAWTVRGFLQRIRSLRPWVTVKLATSLDGRITAADGRSQWITDLPARNHGHLLRAQHDAILVGTGTLRADDPQLTCRLPGLGGRSPVRVVMASGAGLPMDSRLLAGPGDGDAPPVWLAHGDALPSHMAAELQRRGLLLLHCAGEAPGDPRPAPQAVLQALAARGITSLLLEGGAGLATAFLQAGLADMFAWYRAGRVLGAGGLPALGALPAVDLATAADWRLQDRQALGVDVLETYVRAG</sequence>
<dbReference type="Pfam" id="PF00383">
    <property type="entry name" value="dCMP_cyt_deam_1"/>
    <property type="match status" value="1"/>
</dbReference>